<keyword evidence="1" id="KW-0479">Metal-binding</keyword>
<accession>A0A9D1J0J3</accession>
<dbReference type="SUPFAM" id="SSF56300">
    <property type="entry name" value="Metallo-dependent phosphatases"/>
    <property type="match status" value="1"/>
</dbReference>
<dbReference type="InterPro" id="IPR029052">
    <property type="entry name" value="Metallo-depent_PP-like"/>
</dbReference>
<name>A0A9D1J0J3_9FIRM</name>
<feature type="domain" description="Calcineurin-like phosphoesterase" evidence="3">
    <location>
        <begin position="39"/>
        <end position="217"/>
    </location>
</feature>
<evidence type="ECO:0000256" key="1">
    <source>
        <dbReference type="ARBA" id="ARBA00022723"/>
    </source>
</evidence>
<dbReference type="PANTHER" id="PTHR31302">
    <property type="entry name" value="TRANSMEMBRANE PROTEIN WITH METALLOPHOSPHOESTERASE DOMAIN-RELATED"/>
    <property type="match status" value="1"/>
</dbReference>
<comment type="caution">
    <text evidence="4">The sequence shown here is derived from an EMBL/GenBank/DDBJ whole genome shotgun (WGS) entry which is preliminary data.</text>
</comment>
<evidence type="ECO:0000313" key="5">
    <source>
        <dbReference type="Proteomes" id="UP000886785"/>
    </source>
</evidence>
<dbReference type="GO" id="GO:0016020">
    <property type="term" value="C:membrane"/>
    <property type="evidence" value="ECO:0007669"/>
    <property type="project" value="GOC"/>
</dbReference>
<evidence type="ECO:0000256" key="2">
    <source>
        <dbReference type="ARBA" id="ARBA00022801"/>
    </source>
</evidence>
<organism evidence="4 5">
    <name type="scientific">Candidatus Gallacutalibacter pullicola</name>
    <dbReference type="NCBI Taxonomy" id="2840830"/>
    <lineage>
        <taxon>Bacteria</taxon>
        <taxon>Bacillati</taxon>
        <taxon>Bacillota</taxon>
        <taxon>Clostridia</taxon>
        <taxon>Eubacteriales</taxon>
        <taxon>Candidatus Gallacutalibacter</taxon>
    </lineage>
</organism>
<gene>
    <name evidence="4" type="ORF">IAA54_00105</name>
</gene>
<protein>
    <submittedName>
        <fullName evidence="4">Metallophosphoesterase</fullName>
    </submittedName>
</protein>
<evidence type="ECO:0000259" key="3">
    <source>
        <dbReference type="Pfam" id="PF00149"/>
    </source>
</evidence>
<proteinExistence type="predicted"/>
<reference evidence="4" key="1">
    <citation type="submission" date="2020-10" db="EMBL/GenBank/DDBJ databases">
        <authorList>
            <person name="Gilroy R."/>
        </authorList>
    </citation>
    <scope>NUCLEOTIDE SEQUENCE</scope>
    <source>
        <strain evidence="4">ChiSjej1B19-7085</strain>
    </source>
</reference>
<sequence length="282" mass="31895">MIPFLIASAVGIAYLGSQILRAPEYVVCSDKIPEPFDGFRILQISDLHNRFFGKRNENLCGFVRAHRPDLVAITGDIISRDKPDFDAAFSLAEGICPHTDCFFIPGNHEQRLRPSQARTLEDGLRERGVRILHNQNVRIYRGDRFIHLYGMEIPLRYYQFPRTRETEAAYLIKKRVDELVGPCPRGEFTVLLTHNPLYFPAYAGWGADLTLAGHVHGGVMRLPKGKGLFSPERSLFPKYSGGVYRHGESLMAVSRGLGESFLGTRIFNPPEVVSIILQRPER</sequence>
<dbReference type="Proteomes" id="UP000886785">
    <property type="component" value="Unassembled WGS sequence"/>
</dbReference>
<evidence type="ECO:0000313" key="4">
    <source>
        <dbReference type="EMBL" id="HIR56049.1"/>
    </source>
</evidence>
<dbReference type="AlphaFoldDB" id="A0A9D1J0J3"/>
<dbReference type="InterPro" id="IPR004843">
    <property type="entry name" value="Calcineurin-like_PHP"/>
</dbReference>
<dbReference type="GO" id="GO:0008758">
    <property type="term" value="F:UDP-2,3-diacylglucosamine hydrolase activity"/>
    <property type="evidence" value="ECO:0007669"/>
    <property type="project" value="TreeGrafter"/>
</dbReference>
<dbReference type="PANTHER" id="PTHR31302:SF31">
    <property type="entry name" value="PHOSPHODIESTERASE YAEI"/>
    <property type="match status" value="1"/>
</dbReference>
<dbReference type="GO" id="GO:0046872">
    <property type="term" value="F:metal ion binding"/>
    <property type="evidence" value="ECO:0007669"/>
    <property type="project" value="UniProtKB-KW"/>
</dbReference>
<dbReference type="EMBL" id="DVHF01000002">
    <property type="protein sequence ID" value="HIR56049.1"/>
    <property type="molecule type" value="Genomic_DNA"/>
</dbReference>
<dbReference type="Gene3D" id="3.60.21.10">
    <property type="match status" value="1"/>
</dbReference>
<dbReference type="GO" id="GO:0009245">
    <property type="term" value="P:lipid A biosynthetic process"/>
    <property type="evidence" value="ECO:0007669"/>
    <property type="project" value="TreeGrafter"/>
</dbReference>
<dbReference type="InterPro" id="IPR051158">
    <property type="entry name" value="Metallophosphoesterase_sf"/>
</dbReference>
<dbReference type="Pfam" id="PF00149">
    <property type="entry name" value="Metallophos"/>
    <property type="match status" value="1"/>
</dbReference>
<reference evidence="4" key="2">
    <citation type="journal article" date="2021" name="PeerJ">
        <title>Extensive microbial diversity within the chicken gut microbiome revealed by metagenomics and culture.</title>
        <authorList>
            <person name="Gilroy R."/>
            <person name="Ravi A."/>
            <person name="Getino M."/>
            <person name="Pursley I."/>
            <person name="Horton D.L."/>
            <person name="Alikhan N.F."/>
            <person name="Baker D."/>
            <person name="Gharbi K."/>
            <person name="Hall N."/>
            <person name="Watson M."/>
            <person name="Adriaenssens E.M."/>
            <person name="Foster-Nyarko E."/>
            <person name="Jarju S."/>
            <person name="Secka A."/>
            <person name="Antonio M."/>
            <person name="Oren A."/>
            <person name="Chaudhuri R.R."/>
            <person name="La Ragione R."/>
            <person name="Hildebrand F."/>
            <person name="Pallen M.J."/>
        </authorList>
    </citation>
    <scope>NUCLEOTIDE SEQUENCE</scope>
    <source>
        <strain evidence="4">ChiSjej1B19-7085</strain>
    </source>
</reference>
<keyword evidence="2" id="KW-0378">Hydrolase</keyword>